<name>F2U6R8_SALR5</name>
<protein>
    <submittedName>
        <fullName evidence="2">Uncharacterized protein</fullName>
    </submittedName>
</protein>
<dbReference type="Proteomes" id="UP000007799">
    <property type="component" value="Unassembled WGS sequence"/>
</dbReference>
<dbReference type="InParanoid" id="F2U6R8"/>
<evidence type="ECO:0000313" key="3">
    <source>
        <dbReference type="Proteomes" id="UP000007799"/>
    </source>
</evidence>
<evidence type="ECO:0000313" key="2">
    <source>
        <dbReference type="EMBL" id="EGD83550.1"/>
    </source>
</evidence>
<accession>F2U6R8</accession>
<dbReference type="KEGG" id="sre:PTSG_12136"/>
<feature type="region of interest" description="Disordered" evidence="1">
    <location>
        <begin position="28"/>
        <end position="62"/>
    </location>
</feature>
<dbReference type="GeneID" id="16075633"/>
<dbReference type="EMBL" id="GL832963">
    <property type="protein sequence ID" value="EGD83550.1"/>
    <property type="molecule type" value="Genomic_DNA"/>
</dbReference>
<sequence length="110" mass="12239">MSFHGKPPATATDLAAWEEQLEALKHVRRASDRLQGQHRRSPKPKQHKKQAPTPAPRQTSHHVKAIISDNHVQNTDIKAGNGPSADAGVLRAVVRQHAFNIVRHNVFVKN</sequence>
<reference evidence="2" key="1">
    <citation type="submission" date="2009-08" db="EMBL/GenBank/DDBJ databases">
        <title>Annotation of Salpingoeca rosetta.</title>
        <authorList>
            <consortium name="The Broad Institute Genome Sequencing Platform"/>
            <person name="Russ C."/>
            <person name="Cuomo C."/>
            <person name="Burger G."/>
            <person name="Gray M.W."/>
            <person name="Holland P.W.H."/>
            <person name="King N."/>
            <person name="Lang F.B.F."/>
            <person name="Roger A.J."/>
            <person name="Ruiz-Trillo I."/>
            <person name="Young S.K."/>
            <person name="Zeng Q."/>
            <person name="Gargeya S."/>
            <person name="Alvarado L."/>
            <person name="Berlin A."/>
            <person name="Chapman S.B."/>
            <person name="Chen Z."/>
            <person name="Freedman E."/>
            <person name="Gellesch M."/>
            <person name="Goldberg J."/>
            <person name="Griggs A."/>
            <person name="Gujja S."/>
            <person name="Heilman E."/>
            <person name="Heiman D."/>
            <person name="Howarth C."/>
            <person name="Mehta T."/>
            <person name="Neiman D."/>
            <person name="Pearson M."/>
            <person name="Roberts A."/>
            <person name="Saif S."/>
            <person name="Shea T."/>
            <person name="Shenoy N."/>
            <person name="Sisk P."/>
            <person name="Stolte C."/>
            <person name="Sykes S."/>
            <person name="White J."/>
            <person name="Yandava C."/>
            <person name="Haas B."/>
            <person name="Nusbaum C."/>
            <person name="Birren B."/>
        </authorList>
    </citation>
    <scope>NUCLEOTIDE SEQUENCE [LARGE SCALE GENOMIC DNA]</scope>
    <source>
        <strain evidence="2">ATCC 50818</strain>
    </source>
</reference>
<keyword evidence="3" id="KW-1185">Reference proteome</keyword>
<organism evidence="3">
    <name type="scientific">Salpingoeca rosetta (strain ATCC 50818 / BSB-021)</name>
    <dbReference type="NCBI Taxonomy" id="946362"/>
    <lineage>
        <taxon>Eukaryota</taxon>
        <taxon>Choanoflagellata</taxon>
        <taxon>Craspedida</taxon>
        <taxon>Salpingoecidae</taxon>
        <taxon>Salpingoeca</taxon>
    </lineage>
</organism>
<dbReference type="RefSeq" id="XP_004995054.1">
    <property type="nucleotide sequence ID" value="XM_004994997.1"/>
</dbReference>
<evidence type="ECO:0000256" key="1">
    <source>
        <dbReference type="SAM" id="MobiDB-lite"/>
    </source>
</evidence>
<dbReference type="AlphaFoldDB" id="F2U6R8"/>
<proteinExistence type="predicted"/>
<gene>
    <name evidence="2" type="ORF">PTSG_12136</name>
</gene>
<feature type="compositionally biased region" description="Basic residues" evidence="1">
    <location>
        <begin position="36"/>
        <end position="50"/>
    </location>
</feature>